<dbReference type="SUPFAM" id="SSF52954">
    <property type="entry name" value="Class II aaRS ABD-related"/>
    <property type="match status" value="1"/>
</dbReference>
<dbReference type="SUPFAM" id="SSF55681">
    <property type="entry name" value="Class II aaRS and biotin synthetases"/>
    <property type="match status" value="1"/>
</dbReference>
<dbReference type="InterPro" id="IPR015807">
    <property type="entry name" value="His-tRNA-ligase"/>
</dbReference>
<dbReference type="InterPro" id="IPR004154">
    <property type="entry name" value="Anticodon-bd"/>
</dbReference>
<evidence type="ECO:0000256" key="8">
    <source>
        <dbReference type="ARBA" id="ARBA00023146"/>
    </source>
</evidence>
<dbReference type="InterPro" id="IPR004516">
    <property type="entry name" value="HisRS/HisZ"/>
</dbReference>
<keyword evidence="3 10" id="KW-0963">Cytoplasm</keyword>
<dbReference type="eggNOG" id="COG0124">
    <property type="taxonomic scope" value="Bacteria"/>
</dbReference>
<dbReference type="HAMAP" id="MF_00127">
    <property type="entry name" value="His_tRNA_synth"/>
    <property type="match status" value="1"/>
</dbReference>
<dbReference type="PANTHER" id="PTHR11476:SF7">
    <property type="entry name" value="HISTIDINE--TRNA LIGASE"/>
    <property type="match status" value="1"/>
</dbReference>
<dbReference type="EC" id="6.1.1.21" evidence="10"/>
<dbReference type="InterPro" id="IPR036621">
    <property type="entry name" value="Anticodon-bd_dom_sf"/>
</dbReference>
<evidence type="ECO:0000256" key="10">
    <source>
        <dbReference type="HAMAP-Rule" id="MF_00127"/>
    </source>
</evidence>
<keyword evidence="8 10" id="KW-0030">Aminoacyl-tRNA synthetase</keyword>
<feature type="binding site" evidence="11">
    <location>
        <begin position="282"/>
        <end position="283"/>
    </location>
    <ligand>
        <name>L-histidine</name>
        <dbReference type="ChEBI" id="CHEBI:57595"/>
    </ligand>
</feature>
<keyword evidence="6 10" id="KW-0067">ATP-binding</keyword>
<dbReference type="PROSITE" id="PS50862">
    <property type="entry name" value="AA_TRNA_LIGASE_II"/>
    <property type="match status" value="1"/>
</dbReference>
<organism evidence="13 14">
    <name type="scientific">Holospora obtusa F1</name>
    <dbReference type="NCBI Taxonomy" id="1399147"/>
    <lineage>
        <taxon>Bacteria</taxon>
        <taxon>Pseudomonadati</taxon>
        <taxon>Pseudomonadota</taxon>
        <taxon>Alphaproteobacteria</taxon>
        <taxon>Holosporales</taxon>
        <taxon>Holosporaceae</taxon>
        <taxon>Holospora</taxon>
    </lineage>
</organism>
<dbReference type="STRING" id="1399147.P618_200030"/>
<dbReference type="Gene3D" id="3.40.50.800">
    <property type="entry name" value="Anticodon-binding domain"/>
    <property type="match status" value="1"/>
</dbReference>
<keyword evidence="5 10" id="KW-0547">Nucleotide-binding</keyword>
<evidence type="ECO:0000313" key="14">
    <source>
        <dbReference type="Proteomes" id="UP000019112"/>
    </source>
</evidence>
<dbReference type="InterPro" id="IPR041715">
    <property type="entry name" value="HisRS-like_core"/>
</dbReference>
<dbReference type="GO" id="GO:0004821">
    <property type="term" value="F:histidine-tRNA ligase activity"/>
    <property type="evidence" value="ECO:0007669"/>
    <property type="project" value="UniProtKB-UniRule"/>
</dbReference>
<name>W6TFH7_HOLOB</name>
<dbReference type="PIRSF" id="PIRSF001549">
    <property type="entry name" value="His-tRNA_synth"/>
    <property type="match status" value="1"/>
</dbReference>
<keyword evidence="7 10" id="KW-0648">Protein biosynthesis</keyword>
<accession>W6TFH7</accession>
<feature type="binding site" evidence="11">
    <location>
        <begin position="82"/>
        <end position="84"/>
    </location>
    <ligand>
        <name>L-histidine</name>
        <dbReference type="ChEBI" id="CHEBI:57595"/>
    </ligand>
</feature>
<evidence type="ECO:0000256" key="3">
    <source>
        <dbReference type="ARBA" id="ARBA00022490"/>
    </source>
</evidence>
<feature type="binding site" evidence="11">
    <location>
        <position position="130"/>
    </location>
    <ligand>
        <name>L-histidine</name>
        <dbReference type="ChEBI" id="CHEBI:57595"/>
    </ligand>
</feature>
<evidence type="ECO:0000256" key="2">
    <source>
        <dbReference type="ARBA" id="ARBA00011738"/>
    </source>
</evidence>
<reference evidence="13 14" key="1">
    <citation type="journal article" date="2014" name="FEMS Microbiol. Lett.">
        <title>Draft genome sequences of three Holospora species (Holospora obtusa, Holospora undulata, and Holospora elegans), endonuclear symbiotic bacteria of the ciliate Paramecium caudatum.</title>
        <authorList>
            <person name="Dohra H."/>
            <person name="Tanaka K."/>
            <person name="Suzuki T."/>
            <person name="Fujishima M."/>
            <person name="Suzuki H."/>
        </authorList>
    </citation>
    <scope>NUCLEOTIDE SEQUENCE [LARGE SCALE GENOMIC DNA]</scope>
    <source>
        <strain evidence="13 14">F1</strain>
    </source>
</reference>
<proteinExistence type="inferred from homology"/>
<feature type="binding site" evidence="11">
    <location>
        <position position="126"/>
    </location>
    <ligand>
        <name>L-histidine</name>
        <dbReference type="ChEBI" id="CHEBI:57595"/>
    </ligand>
</feature>
<keyword evidence="4 10" id="KW-0436">Ligase</keyword>
<dbReference type="AlphaFoldDB" id="W6TFH7"/>
<comment type="caution">
    <text evidence="13">The sequence shown here is derived from an EMBL/GenBank/DDBJ whole genome shotgun (WGS) entry which is preliminary data.</text>
</comment>
<dbReference type="Proteomes" id="UP000019112">
    <property type="component" value="Unassembled WGS sequence"/>
</dbReference>
<evidence type="ECO:0000256" key="9">
    <source>
        <dbReference type="ARBA" id="ARBA00047639"/>
    </source>
</evidence>
<comment type="similarity">
    <text evidence="1 10">Belongs to the class-II aminoacyl-tRNA synthetase family.</text>
</comment>
<dbReference type="PANTHER" id="PTHR11476">
    <property type="entry name" value="HISTIDYL-TRNA SYNTHETASE"/>
    <property type="match status" value="1"/>
</dbReference>
<comment type="subcellular location">
    <subcellularLocation>
        <location evidence="10">Cytoplasm</location>
    </subcellularLocation>
</comment>
<gene>
    <name evidence="10" type="primary">hisS</name>
    <name evidence="13" type="ORF">P618_200030</name>
</gene>
<dbReference type="Pfam" id="PF13393">
    <property type="entry name" value="tRNA-synt_His"/>
    <property type="match status" value="1"/>
</dbReference>
<dbReference type="CDD" id="cd00773">
    <property type="entry name" value="HisRS-like_core"/>
    <property type="match status" value="1"/>
</dbReference>
<dbReference type="GO" id="GO:0005524">
    <property type="term" value="F:ATP binding"/>
    <property type="evidence" value="ECO:0007669"/>
    <property type="project" value="UniProtKB-UniRule"/>
</dbReference>
<dbReference type="OrthoDB" id="9800814at2"/>
<dbReference type="InterPro" id="IPR006195">
    <property type="entry name" value="aa-tRNA-synth_II"/>
</dbReference>
<evidence type="ECO:0000313" key="13">
    <source>
        <dbReference type="EMBL" id="ETZ07759.1"/>
    </source>
</evidence>
<dbReference type="InterPro" id="IPR045864">
    <property type="entry name" value="aa-tRNA-synth_II/BPL/LPL"/>
</dbReference>
<dbReference type="GO" id="GO:0006427">
    <property type="term" value="P:histidyl-tRNA aminoacylation"/>
    <property type="evidence" value="ECO:0007669"/>
    <property type="project" value="UniProtKB-UniRule"/>
</dbReference>
<evidence type="ECO:0000256" key="5">
    <source>
        <dbReference type="ARBA" id="ARBA00022741"/>
    </source>
</evidence>
<evidence type="ECO:0000256" key="1">
    <source>
        <dbReference type="ARBA" id="ARBA00008226"/>
    </source>
</evidence>
<comment type="catalytic activity">
    <reaction evidence="9 10">
        <text>tRNA(His) + L-histidine + ATP = L-histidyl-tRNA(His) + AMP + diphosphate + H(+)</text>
        <dbReference type="Rhea" id="RHEA:17313"/>
        <dbReference type="Rhea" id="RHEA-COMP:9665"/>
        <dbReference type="Rhea" id="RHEA-COMP:9689"/>
        <dbReference type="ChEBI" id="CHEBI:15378"/>
        <dbReference type="ChEBI" id="CHEBI:30616"/>
        <dbReference type="ChEBI" id="CHEBI:33019"/>
        <dbReference type="ChEBI" id="CHEBI:57595"/>
        <dbReference type="ChEBI" id="CHEBI:78442"/>
        <dbReference type="ChEBI" id="CHEBI:78527"/>
        <dbReference type="ChEBI" id="CHEBI:456215"/>
        <dbReference type="EC" id="6.1.1.21"/>
    </reaction>
</comment>
<sequence length="443" mass="50183">MTMLTNISGFPEFLPRDQLAFNKVLELIKTQFELYGFIPLDTPAVERVSTLISKGNDNEIYAIHRLAHAHGCKKKDLALRFDLTVPLARYVAQHYGQLTFPYRRYHIAPVWRGERAQSGRYRQFYQCDIDVIGDGELSLAYDAETLSIIYHVFKTIGIKNFVIYTNHYLLLTGLIKSFDIQESLIPCVMRTLDKAEKISQDALVGELKGHGMNQNNIDVLTCLIKNSLTNEELFQYLLGICSNTDFLKGVCELKEVLKLLQNFGVKDSYIRIHPTLARGLNYYTGTIAETKLLDFPELGSVCGGGRYADLAGSFSNKTLPGVGFSIGISRLIPKLIQSGMICANQETPAIVLITVQNYKFISYYIEISKTLRTQGINTEIYLEQKSLGSQLKYAHKKGIRFVIIANESEIFKQQIILRSLFDGNQWTLTMHQAIKLIKDASEF</sequence>
<dbReference type="Pfam" id="PF03129">
    <property type="entry name" value="HGTP_anticodon"/>
    <property type="match status" value="1"/>
</dbReference>
<evidence type="ECO:0000256" key="7">
    <source>
        <dbReference type="ARBA" id="ARBA00022917"/>
    </source>
</evidence>
<dbReference type="EMBL" id="AWTR02000004">
    <property type="protein sequence ID" value="ETZ07759.1"/>
    <property type="molecule type" value="Genomic_DNA"/>
</dbReference>
<dbReference type="GO" id="GO:0005737">
    <property type="term" value="C:cytoplasm"/>
    <property type="evidence" value="ECO:0007669"/>
    <property type="project" value="UniProtKB-SubCell"/>
</dbReference>
<dbReference type="Gene3D" id="3.30.930.10">
    <property type="entry name" value="Bira Bifunctional Protein, Domain 2"/>
    <property type="match status" value="1"/>
</dbReference>
<feature type="binding site" evidence="11">
    <location>
        <position position="112"/>
    </location>
    <ligand>
        <name>L-histidine</name>
        <dbReference type="ChEBI" id="CHEBI:57595"/>
    </ligand>
</feature>
<evidence type="ECO:0000256" key="4">
    <source>
        <dbReference type="ARBA" id="ARBA00022598"/>
    </source>
</evidence>
<feature type="domain" description="Aminoacyl-transfer RNA synthetases class-II family profile" evidence="12">
    <location>
        <begin position="22"/>
        <end position="348"/>
    </location>
</feature>
<dbReference type="NCBIfam" id="TIGR00442">
    <property type="entry name" value="hisS"/>
    <property type="match status" value="1"/>
</dbReference>
<evidence type="ECO:0000256" key="6">
    <source>
        <dbReference type="ARBA" id="ARBA00022840"/>
    </source>
</evidence>
<protein>
    <recommendedName>
        <fullName evidence="10">Histidine--tRNA ligase</fullName>
        <ecNumber evidence="10">6.1.1.21</ecNumber>
    </recommendedName>
    <alternativeName>
        <fullName evidence="10">Histidyl-tRNA synthetase</fullName>
        <shortName evidence="10">HisRS</shortName>
    </alternativeName>
</protein>
<evidence type="ECO:0000256" key="11">
    <source>
        <dbReference type="PIRSR" id="PIRSR001549-1"/>
    </source>
</evidence>
<evidence type="ECO:0000259" key="12">
    <source>
        <dbReference type="PROSITE" id="PS50862"/>
    </source>
</evidence>
<comment type="subunit">
    <text evidence="2 10">Homodimer.</text>
</comment>
<feature type="binding site" evidence="11">
    <location>
        <position position="278"/>
    </location>
    <ligand>
        <name>L-histidine</name>
        <dbReference type="ChEBI" id="CHEBI:57595"/>
    </ligand>
</feature>
<keyword evidence="14" id="KW-1185">Reference proteome</keyword>